<feature type="transmembrane region" description="Helical" evidence="3">
    <location>
        <begin position="37"/>
        <end position="57"/>
    </location>
</feature>
<gene>
    <name evidence="5" type="ORF">HR057_11760</name>
</gene>
<dbReference type="Proteomes" id="UP000625804">
    <property type="component" value="Unassembled WGS sequence"/>
</dbReference>
<proteinExistence type="inferred from homology"/>
<dbReference type="RefSeq" id="WP_173731637.1">
    <property type="nucleotide sequence ID" value="NZ_JABTTE010000016.1"/>
</dbReference>
<comment type="caution">
    <text evidence="5">The sequence shown here is derived from an EMBL/GenBank/DDBJ whole genome shotgun (WGS) entry which is preliminary data.</text>
</comment>
<comment type="subcellular location">
    <subcellularLocation>
        <location evidence="1">Membrane</location>
    </subcellularLocation>
</comment>
<feature type="transmembrane region" description="Helical" evidence="3">
    <location>
        <begin position="258"/>
        <end position="275"/>
    </location>
</feature>
<dbReference type="InterPro" id="IPR002656">
    <property type="entry name" value="Acyl_transf_3_dom"/>
</dbReference>
<feature type="transmembrane region" description="Helical" evidence="3">
    <location>
        <begin position="69"/>
        <end position="90"/>
    </location>
</feature>
<evidence type="ECO:0000256" key="3">
    <source>
        <dbReference type="SAM" id="Phobius"/>
    </source>
</evidence>
<evidence type="ECO:0000256" key="1">
    <source>
        <dbReference type="ARBA" id="ARBA00004370"/>
    </source>
</evidence>
<keyword evidence="6" id="KW-1185">Reference proteome</keyword>
<dbReference type="PANTHER" id="PTHR37312">
    <property type="entry name" value="MEMBRANE-BOUND ACYLTRANSFERASE YKRP-RELATED"/>
    <property type="match status" value="1"/>
</dbReference>
<keyword evidence="5" id="KW-0012">Acyltransferase</keyword>
<evidence type="ECO:0000259" key="4">
    <source>
        <dbReference type="Pfam" id="PF01757"/>
    </source>
</evidence>
<dbReference type="GO" id="GO:0016747">
    <property type="term" value="F:acyltransferase activity, transferring groups other than amino-acyl groups"/>
    <property type="evidence" value="ECO:0007669"/>
    <property type="project" value="InterPro"/>
</dbReference>
<dbReference type="AlphaFoldDB" id="A0A8J8GEJ6"/>
<evidence type="ECO:0000256" key="2">
    <source>
        <dbReference type="ARBA" id="ARBA00007400"/>
    </source>
</evidence>
<protein>
    <submittedName>
        <fullName evidence="5">Acyltransferase family protein</fullName>
    </submittedName>
</protein>
<feature type="domain" description="Acyltransferase 3" evidence="4">
    <location>
        <begin position="6"/>
        <end position="303"/>
    </location>
</feature>
<organism evidence="5 6">
    <name type="scientific">Calidifontibacillus erzurumensis</name>
    <dbReference type="NCBI Taxonomy" id="2741433"/>
    <lineage>
        <taxon>Bacteria</taxon>
        <taxon>Bacillati</taxon>
        <taxon>Bacillota</taxon>
        <taxon>Bacilli</taxon>
        <taxon>Bacillales</taxon>
        <taxon>Bacillaceae</taxon>
        <taxon>Calidifontibacillus/Schinkia group</taxon>
        <taxon>Calidifontibacillus</taxon>
    </lineage>
</organism>
<feature type="transmembrane region" description="Helical" evidence="3">
    <location>
        <begin position="287"/>
        <end position="309"/>
    </location>
</feature>
<dbReference type="Pfam" id="PF01757">
    <property type="entry name" value="Acyl_transf_3"/>
    <property type="match status" value="1"/>
</dbReference>
<keyword evidence="5" id="KW-0808">Transferase</keyword>
<dbReference type="PANTHER" id="PTHR37312:SF1">
    <property type="entry name" value="MEMBRANE-BOUND ACYLTRANSFERASE YKRP-RELATED"/>
    <property type="match status" value="1"/>
</dbReference>
<sequence length="350" mass="41190">MKNREYYYDNAKFILIFLVVFGHFITSFIGKKTIEEIYIFIYLFHMPAFILISGYFSKGFQKPGYVLKITKKILVPYLLFQVIYSFYYYVLLDKSELVIPILKPQWSLWFLLSLYCWHLLLFVFTKIKYSLFIALLIGLIAGYVDAIGNVLSISRTLVFFPIFLLGFYMKKEHFLKLTSNKGKIISAVVLAAMILVIHFVLVEMPKEWMYGSKSYEKLGAGWEGAFIRLLYYGMSMVMIFSFLAFVPKKEYFFTKWGARTLYIYLLHGFIIRYFRETELISFIKETGSYYLLLLFAIVVTLFLSSNIVYVMTQPILELRVDGIRNAFSRKLAARKKNREEDRKEKGGKVD</sequence>
<name>A0A8J8GEJ6_9BACI</name>
<evidence type="ECO:0000313" key="6">
    <source>
        <dbReference type="Proteomes" id="UP000625804"/>
    </source>
</evidence>
<accession>A0A8J8GEJ6</accession>
<feature type="transmembrane region" description="Helical" evidence="3">
    <location>
        <begin position="182"/>
        <end position="201"/>
    </location>
</feature>
<keyword evidence="3" id="KW-0812">Transmembrane</keyword>
<dbReference type="InterPro" id="IPR052734">
    <property type="entry name" value="Nod_factor_acetyltransferase"/>
</dbReference>
<feature type="transmembrane region" description="Helical" evidence="3">
    <location>
        <begin position="12"/>
        <end position="31"/>
    </location>
</feature>
<keyword evidence="3" id="KW-1133">Transmembrane helix</keyword>
<feature type="transmembrane region" description="Helical" evidence="3">
    <location>
        <begin position="225"/>
        <end position="246"/>
    </location>
</feature>
<keyword evidence="3" id="KW-0472">Membrane</keyword>
<evidence type="ECO:0000313" key="5">
    <source>
        <dbReference type="EMBL" id="NSL52429.1"/>
    </source>
</evidence>
<dbReference type="EMBL" id="JABTTE010000016">
    <property type="protein sequence ID" value="NSL52429.1"/>
    <property type="molecule type" value="Genomic_DNA"/>
</dbReference>
<feature type="transmembrane region" description="Helical" evidence="3">
    <location>
        <begin position="131"/>
        <end position="147"/>
    </location>
</feature>
<reference evidence="5" key="1">
    <citation type="submission" date="2020-06" db="EMBL/GenBank/DDBJ databases">
        <title>A novel thermopfilic bacterium from Erzurum, Turkey.</title>
        <authorList>
            <person name="Adiguzel A."/>
            <person name="Ay H."/>
            <person name="Baltaci M.O."/>
        </authorList>
    </citation>
    <scope>NUCLEOTIDE SEQUENCE</scope>
    <source>
        <strain evidence="5">P2</strain>
    </source>
</reference>
<comment type="similarity">
    <text evidence="2">Belongs to the acyltransferase 3 family.</text>
</comment>
<feature type="transmembrane region" description="Helical" evidence="3">
    <location>
        <begin position="106"/>
        <end position="124"/>
    </location>
</feature>